<dbReference type="SUPFAM" id="SSF159501">
    <property type="entry name" value="EreA/ChaN-like"/>
    <property type="match status" value="1"/>
</dbReference>
<dbReference type="STRING" id="28885.EI16_07325"/>
<evidence type="ECO:0000313" key="4">
    <source>
        <dbReference type="Proteomes" id="UP000027341"/>
    </source>
</evidence>
<feature type="chain" id="PRO_5001632712" description="Haem-binding uptake Tiki superfamily ChaN domain-containing protein" evidence="1">
    <location>
        <begin position="23"/>
        <end position="330"/>
    </location>
</feature>
<reference evidence="3 4" key="1">
    <citation type="submission" date="2014-04" db="EMBL/GenBank/DDBJ databases">
        <title>Draft genome sequence of Hydrogenovibrio marinus MH-110, a model organism for aerobic H2 metabolism.</title>
        <authorList>
            <person name="Cha H.J."/>
            <person name="Jo B.H."/>
            <person name="Hwang B.H."/>
        </authorList>
    </citation>
    <scope>NUCLEOTIDE SEQUENCE [LARGE SCALE GENOMIC DNA]</scope>
    <source>
        <strain evidence="3 4">MH-110</strain>
    </source>
</reference>
<dbReference type="Pfam" id="PF04187">
    <property type="entry name" value="Cofac_haem_bdg"/>
    <property type="match status" value="1"/>
</dbReference>
<name>A0A067A0F3_HYDMR</name>
<keyword evidence="1" id="KW-0732">Signal</keyword>
<keyword evidence="4" id="KW-1185">Reference proteome</keyword>
<dbReference type="InterPro" id="IPR016773">
    <property type="entry name" value="Fe3_uptake_reg_CjrA_prd"/>
</dbReference>
<gene>
    <name evidence="3" type="ORF">EI16_07325</name>
</gene>
<comment type="caution">
    <text evidence="3">The sequence shown here is derived from an EMBL/GenBank/DDBJ whole genome shotgun (WGS) entry which is preliminary data.</text>
</comment>
<dbReference type="RefSeq" id="WP_029911500.1">
    <property type="nucleotide sequence ID" value="NZ_AP020335.1"/>
</dbReference>
<protein>
    <recommendedName>
        <fullName evidence="2">Haem-binding uptake Tiki superfamily ChaN domain-containing protein</fullName>
    </recommendedName>
</protein>
<organism evidence="3 4">
    <name type="scientific">Hydrogenovibrio marinus</name>
    <dbReference type="NCBI Taxonomy" id="28885"/>
    <lineage>
        <taxon>Bacteria</taxon>
        <taxon>Pseudomonadati</taxon>
        <taxon>Pseudomonadota</taxon>
        <taxon>Gammaproteobacteria</taxon>
        <taxon>Thiotrichales</taxon>
        <taxon>Piscirickettsiaceae</taxon>
        <taxon>Hydrogenovibrio</taxon>
    </lineage>
</organism>
<dbReference type="Proteomes" id="UP000027341">
    <property type="component" value="Unassembled WGS sequence"/>
</dbReference>
<dbReference type="CDD" id="cd14727">
    <property type="entry name" value="ChanN-like"/>
    <property type="match status" value="1"/>
</dbReference>
<dbReference type="Gene3D" id="3.40.50.11550">
    <property type="match status" value="1"/>
</dbReference>
<evidence type="ECO:0000259" key="2">
    <source>
        <dbReference type="Pfam" id="PF04187"/>
    </source>
</evidence>
<dbReference type="AlphaFoldDB" id="A0A067A0F3"/>
<accession>A0A067A0F3</accession>
<evidence type="ECO:0000313" key="3">
    <source>
        <dbReference type="EMBL" id="KDN96091.1"/>
    </source>
</evidence>
<sequence>MPSRFLHWVLLTLVLNFSPAYANNDAVSSQTYPKLKTLYSFDLIDSQTGTLISVNQLAQKIQHADVVFIGEFHGNQASHLVESELQSALYDLRPNQVLSMEQFNRDHQQAIDRYLDGEIGEKTFIKQSDAWSNYSGSYRPLIEFAKQHFLPVVAANAPFQAVRCVGRQGKPYLKKLTAEEKEQIASQPFMSNAAYQKKFAQFQSMAKPHTQNQKGYEAQLLRDNTMAESILLALKSNPGAQVIHTNGTFHSESHLGTAALLQERNPKLKVVVISPIVATNPDKPQLQPKDLEKGDYVYLIQPLPVDYVQAKNRQNAFTKMFKEAAEKPCR</sequence>
<dbReference type="PIRSF" id="PIRSF020419">
    <property type="entry name" value="Fe_uptake_reg_CjrA_prd"/>
    <property type="match status" value="1"/>
</dbReference>
<dbReference type="InterPro" id="IPR007314">
    <property type="entry name" value="Cofac_haem-bd_dom"/>
</dbReference>
<proteinExistence type="predicted"/>
<evidence type="ECO:0000256" key="1">
    <source>
        <dbReference type="SAM" id="SignalP"/>
    </source>
</evidence>
<dbReference type="EMBL" id="JMIU01000001">
    <property type="protein sequence ID" value="KDN96091.1"/>
    <property type="molecule type" value="Genomic_DNA"/>
</dbReference>
<feature type="domain" description="Haem-binding uptake Tiki superfamily ChaN" evidence="2">
    <location>
        <begin position="57"/>
        <end position="259"/>
    </location>
</feature>
<feature type="signal peptide" evidence="1">
    <location>
        <begin position="1"/>
        <end position="22"/>
    </location>
</feature>